<name>A0A6H1P0V1_PRIMG</name>
<reference evidence="2 3" key="2">
    <citation type="submission" date="2020-04" db="EMBL/GenBank/DDBJ databases">
        <authorList>
            <person name="Fomenkov A."/>
            <person name="Anton B.P."/>
            <person name="Roberts R.J."/>
        </authorList>
    </citation>
    <scope>NUCLEOTIDE SEQUENCE [LARGE SCALE GENOMIC DNA]</scope>
    <source>
        <strain evidence="2 3">S2</strain>
    </source>
</reference>
<keyword evidence="1" id="KW-1133">Transmembrane helix</keyword>
<protein>
    <submittedName>
        <fullName evidence="2">Flp family type IVb pilin</fullName>
    </submittedName>
</protein>
<gene>
    <name evidence="2" type="ORF">HFZ78_10445</name>
</gene>
<evidence type="ECO:0000313" key="2">
    <source>
        <dbReference type="EMBL" id="QIZ07072.1"/>
    </source>
</evidence>
<proteinExistence type="predicted"/>
<dbReference type="AlphaFoldDB" id="A0A6H1P0V1"/>
<keyword evidence="1" id="KW-0472">Membrane</keyword>
<dbReference type="Proteomes" id="UP000501868">
    <property type="component" value="Chromosome"/>
</dbReference>
<reference evidence="2 3" key="1">
    <citation type="submission" date="2020-04" db="EMBL/GenBank/DDBJ databases">
        <title>Genome-Wide Identification of 5-Methylcytosine Sites in Bacterial Genomes By High-Throughput Sequencing of MspJI Restriction Fragments.</title>
        <authorList>
            <person name="Wu V."/>
        </authorList>
    </citation>
    <scope>NUCLEOTIDE SEQUENCE [LARGE SCALE GENOMIC DNA]</scope>
    <source>
        <strain evidence="2 3">S2</strain>
    </source>
</reference>
<dbReference type="EMBL" id="CP051128">
    <property type="protein sequence ID" value="QIZ07072.1"/>
    <property type="molecule type" value="Genomic_DNA"/>
</dbReference>
<evidence type="ECO:0000313" key="3">
    <source>
        <dbReference type="Proteomes" id="UP000501868"/>
    </source>
</evidence>
<sequence>MMKKMKALLTEEQGQGMTEYGLVLAGIAVVVVAAVVILKDKIGDIFDSISTSLTSAISGS</sequence>
<keyword evidence="1" id="KW-0812">Transmembrane</keyword>
<accession>A0A6H1P0V1</accession>
<feature type="transmembrane region" description="Helical" evidence="1">
    <location>
        <begin position="20"/>
        <end position="38"/>
    </location>
</feature>
<organism evidence="2 3">
    <name type="scientific">Priestia megaterium</name>
    <name type="common">Bacillus megaterium</name>
    <dbReference type="NCBI Taxonomy" id="1404"/>
    <lineage>
        <taxon>Bacteria</taxon>
        <taxon>Bacillati</taxon>
        <taxon>Bacillota</taxon>
        <taxon>Bacilli</taxon>
        <taxon>Bacillales</taxon>
        <taxon>Bacillaceae</taxon>
        <taxon>Priestia</taxon>
    </lineage>
</organism>
<evidence type="ECO:0000256" key="1">
    <source>
        <dbReference type="SAM" id="Phobius"/>
    </source>
</evidence>